<name>A0A9D1N129_9CLOT</name>
<dbReference type="EMBL" id="DVOD01000064">
    <property type="protein sequence ID" value="HIU93253.1"/>
    <property type="molecule type" value="Genomic_DNA"/>
</dbReference>
<organism evidence="2 3">
    <name type="scientific">Candidatus Limenecus avicola</name>
    <dbReference type="NCBI Taxonomy" id="2840847"/>
    <lineage>
        <taxon>Bacteria</taxon>
        <taxon>Bacillati</taxon>
        <taxon>Bacillota</taxon>
        <taxon>Clostridia</taxon>
        <taxon>Eubacteriales</taxon>
        <taxon>Clostridiaceae</taxon>
        <taxon>Clostridiaceae incertae sedis</taxon>
        <taxon>Candidatus Limenecus</taxon>
    </lineage>
</organism>
<evidence type="ECO:0000313" key="2">
    <source>
        <dbReference type="EMBL" id="HIU93253.1"/>
    </source>
</evidence>
<evidence type="ECO:0000259" key="1">
    <source>
        <dbReference type="Pfam" id="PF20557"/>
    </source>
</evidence>
<sequence>MTLVLFQNSFVTLEEAEAYFDERFDSDKWTNPDSKPEDGVKEKLLITASRKINRFDFVGKPLENYQPMAFPRDFELPQDIKDAVCEEAYSMLSKESSVHKKNQESNISSISLGAGSISYNAPVSLNEDTLLDSSTALYLIKKWVKKGFFTNYIQ</sequence>
<evidence type="ECO:0000313" key="3">
    <source>
        <dbReference type="Proteomes" id="UP000886748"/>
    </source>
</evidence>
<dbReference type="InterPro" id="IPR046787">
    <property type="entry name" value="DnaT_2"/>
</dbReference>
<reference evidence="2" key="2">
    <citation type="journal article" date="2021" name="PeerJ">
        <title>Extensive microbial diversity within the chicken gut microbiome revealed by metagenomics and culture.</title>
        <authorList>
            <person name="Gilroy R."/>
            <person name="Ravi A."/>
            <person name="Getino M."/>
            <person name="Pursley I."/>
            <person name="Horton D.L."/>
            <person name="Alikhan N.F."/>
            <person name="Baker D."/>
            <person name="Gharbi K."/>
            <person name="Hall N."/>
            <person name="Watson M."/>
            <person name="Adriaenssens E.M."/>
            <person name="Foster-Nyarko E."/>
            <person name="Jarju S."/>
            <person name="Secka A."/>
            <person name="Antonio M."/>
            <person name="Oren A."/>
            <person name="Chaudhuri R.R."/>
            <person name="La Ragione R."/>
            <person name="Hildebrand F."/>
            <person name="Pallen M.J."/>
        </authorList>
    </citation>
    <scope>NUCLEOTIDE SEQUENCE</scope>
    <source>
        <strain evidence="2">CHK154-7741</strain>
    </source>
</reference>
<reference evidence="2" key="1">
    <citation type="submission" date="2020-10" db="EMBL/GenBank/DDBJ databases">
        <authorList>
            <person name="Gilroy R."/>
        </authorList>
    </citation>
    <scope>NUCLEOTIDE SEQUENCE</scope>
    <source>
        <strain evidence="2">CHK154-7741</strain>
    </source>
</reference>
<comment type="caution">
    <text evidence="2">The sequence shown here is derived from an EMBL/GenBank/DDBJ whole genome shotgun (WGS) entry which is preliminary data.</text>
</comment>
<accession>A0A9D1N129</accession>
<dbReference type="AlphaFoldDB" id="A0A9D1N129"/>
<dbReference type="Proteomes" id="UP000886748">
    <property type="component" value="Unassembled WGS sequence"/>
</dbReference>
<dbReference type="Pfam" id="PF20557">
    <property type="entry name" value="DnaT_2"/>
    <property type="match status" value="1"/>
</dbReference>
<proteinExistence type="predicted"/>
<feature type="domain" description="Putative DnaT-like" evidence="1">
    <location>
        <begin position="8"/>
        <end position="129"/>
    </location>
</feature>
<protein>
    <recommendedName>
        <fullName evidence="1">Putative DnaT-like domain-containing protein</fullName>
    </recommendedName>
</protein>
<gene>
    <name evidence="2" type="ORF">IAD26_09005</name>
</gene>